<dbReference type="AlphaFoldDB" id="A0A2R9ST40"/>
<dbReference type="Proteomes" id="UP000003094">
    <property type="component" value="Unassembled WGS sequence"/>
</dbReference>
<evidence type="ECO:0000313" key="2">
    <source>
        <dbReference type="Proteomes" id="UP000003094"/>
    </source>
</evidence>
<evidence type="ECO:0000313" key="1">
    <source>
        <dbReference type="EMBL" id="EFU40539.1"/>
    </source>
</evidence>
<dbReference type="KEGG" id="pvo:PVOR_18814"/>
<reference evidence="1 2" key="1">
    <citation type="journal article" date="2010" name="BMC Genomics">
        <title>Genome sequence of the pattern forming Paenibacillus vortex bacterium reveals potential for thriving in complex environments.</title>
        <authorList>
            <person name="Sirota-Madi A."/>
            <person name="Olender T."/>
            <person name="Helman Y."/>
            <person name="Ingham C."/>
            <person name="Brainis I."/>
            <person name="Roth D."/>
            <person name="Hagi E."/>
            <person name="Brodsky L."/>
            <person name="Leshkowitz D."/>
            <person name="Galatenko V."/>
            <person name="Nikolaev V."/>
            <person name="Mugasimangalam R.C."/>
            <person name="Bransburg-Zabary S."/>
            <person name="Gutnick D.L."/>
            <person name="Lancet D."/>
            <person name="Ben-Jacob E."/>
        </authorList>
    </citation>
    <scope>NUCLEOTIDE SEQUENCE [LARGE SCALE GENOMIC DNA]</scope>
    <source>
        <strain evidence="1 2">V453</strain>
    </source>
</reference>
<accession>A0A2R9ST40</accession>
<sequence length="51" mass="5602">MIGCFYSTEVQSGGSVQAKLNSRALLVQAFPAYEYASSGDLFMKIGYFSMH</sequence>
<organism evidence="1 2">
    <name type="scientific">Paenibacillus vortex V453</name>
    <dbReference type="NCBI Taxonomy" id="715225"/>
    <lineage>
        <taxon>Bacteria</taxon>
        <taxon>Bacillati</taxon>
        <taxon>Bacillota</taxon>
        <taxon>Bacilli</taxon>
        <taxon>Bacillales</taxon>
        <taxon>Paenibacillaceae</taxon>
        <taxon>Paenibacillus</taxon>
    </lineage>
</organism>
<name>A0A2R9ST40_9BACL</name>
<comment type="caution">
    <text evidence="1">The sequence shown here is derived from an EMBL/GenBank/DDBJ whole genome shotgun (WGS) entry which is preliminary data.</text>
</comment>
<proteinExistence type="predicted"/>
<dbReference type="EMBL" id="ADHJ01000026">
    <property type="protein sequence ID" value="EFU40539.1"/>
    <property type="molecule type" value="Genomic_DNA"/>
</dbReference>
<keyword evidence="2" id="KW-1185">Reference proteome</keyword>
<gene>
    <name evidence="1" type="ORF">PVOR_18814</name>
</gene>
<protein>
    <submittedName>
        <fullName evidence="1">Uncharacterized protein</fullName>
    </submittedName>
</protein>